<evidence type="ECO:0000313" key="2">
    <source>
        <dbReference type="Proteomes" id="UP000309997"/>
    </source>
</evidence>
<accession>A0ACC4CIN3</accession>
<dbReference type="Proteomes" id="UP000309997">
    <property type="component" value="Unassembled WGS sequence"/>
</dbReference>
<comment type="caution">
    <text evidence="1">The sequence shown here is derived from an EMBL/GenBank/DDBJ whole genome shotgun (WGS) entry which is preliminary data.</text>
</comment>
<name>A0ACC4CIN3_POPAL</name>
<keyword evidence="2" id="KW-1185">Reference proteome</keyword>
<sequence>MDSIVDSLNNAYQDFVGAAANVLEAKELSGGQKTAATDVALENFKQKWELFRVSCDQAEEFVESVKQRVGSECLVDEATGSVSGRSGQGGMTGLPPISAVRLEQMSKAVRWLVIELQHGSGSAGGAAGHAHPSAPFDARVHSKLATVSGVEDIRSLPYQWMYSYKIFLLVNIGNFWLRLVWHSVHLLVRFWYLGVGVANVIESYLISSGLLKRYRSIDVGKLRYLAIVIESDDACRISKVIQLLQWLQAIGVKHLCLYDTEGVLKKSKESILAKLKNATLFEEADERDSLLDQKHMTLEFASISDGKEAVAKGGNVLFMKYLKMANSGAEQKEQIFTEANMTEALRAAGFGGPEPDLLLVYGPARCHLGFPAWRIRYTEIVHMGPLKSVRYGSLVKAIYKFTTVQQKYGKFLFRVWQSGKNMWTSDPLKKTKTRVDDFLLMIWQLWNVY</sequence>
<reference evidence="1 2" key="1">
    <citation type="journal article" date="2024" name="Plant Biotechnol. J.">
        <title>Genome and CRISPR/Cas9 system of a widespread forest tree (Populus alba) in the world.</title>
        <authorList>
            <person name="Liu Y.J."/>
            <person name="Jiang P.F."/>
            <person name="Han X.M."/>
            <person name="Li X.Y."/>
            <person name="Wang H.M."/>
            <person name="Wang Y.J."/>
            <person name="Wang X.X."/>
            <person name="Zeng Q.Y."/>
        </authorList>
    </citation>
    <scope>NUCLEOTIDE SEQUENCE [LARGE SCALE GENOMIC DNA]</scope>
    <source>
        <strain evidence="2">cv. PAL-ZL1</strain>
    </source>
</reference>
<dbReference type="EMBL" id="RCHU02000004">
    <property type="protein sequence ID" value="KAL3597327.1"/>
    <property type="molecule type" value="Genomic_DNA"/>
</dbReference>
<protein>
    <submittedName>
        <fullName evidence="1">Uncharacterized protein</fullName>
    </submittedName>
</protein>
<evidence type="ECO:0000313" key="1">
    <source>
        <dbReference type="EMBL" id="KAL3597327.1"/>
    </source>
</evidence>
<proteinExistence type="predicted"/>
<gene>
    <name evidence="1" type="ORF">D5086_008964</name>
</gene>
<organism evidence="1 2">
    <name type="scientific">Populus alba</name>
    <name type="common">White poplar</name>
    <dbReference type="NCBI Taxonomy" id="43335"/>
    <lineage>
        <taxon>Eukaryota</taxon>
        <taxon>Viridiplantae</taxon>
        <taxon>Streptophyta</taxon>
        <taxon>Embryophyta</taxon>
        <taxon>Tracheophyta</taxon>
        <taxon>Spermatophyta</taxon>
        <taxon>Magnoliopsida</taxon>
        <taxon>eudicotyledons</taxon>
        <taxon>Gunneridae</taxon>
        <taxon>Pentapetalae</taxon>
        <taxon>rosids</taxon>
        <taxon>fabids</taxon>
        <taxon>Malpighiales</taxon>
        <taxon>Salicaceae</taxon>
        <taxon>Saliceae</taxon>
        <taxon>Populus</taxon>
    </lineage>
</organism>